<feature type="region of interest" description="Disordered" evidence="1">
    <location>
        <begin position="1"/>
        <end position="26"/>
    </location>
</feature>
<organism evidence="2">
    <name type="scientific">Arundo donax</name>
    <name type="common">Giant reed</name>
    <name type="synonym">Donax arundinaceus</name>
    <dbReference type="NCBI Taxonomy" id="35708"/>
    <lineage>
        <taxon>Eukaryota</taxon>
        <taxon>Viridiplantae</taxon>
        <taxon>Streptophyta</taxon>
        <taxon>Embryophyta</taxon>
        <taxon>Tracheophyta</taxon>
        <taxon>Spermatophyta</taxon>
        <taxon>Magnoliopsida</taxon>
        <taxon>Liliopsida</taxon>
        <taxon>Poales</taxon>
        <taxon>Poaceae</taxon>
        <taxon>PACMAD clade</taxon>
        <taxon>Arundinoideae</taxon>
        <taxon>Arundineae</taxon>
        <taxon>Arundo</taxon>
    </lineage>
</organism>
<name>A0A0A9H249_ARUDO</name>
<accession>A0A0A9H249</accession>
<evidence type="ECO:0000313" key="2">
    <source>
        <dbReference type="EMBL" id="JAE29874.1"/>
    </source>
</evidence>
<evidence type="ECO:0000256" key="1">
    <source>
        <dbReference type="SAM" id="MobiDB-lite"/>
    </source>
</evidence>
<dbReference type="AlphaFoldDB" id="A0A0A9H249"/>
<reference evidence="2" key="2">
    <citation type="journal article" date="2015" name="Data Brief">
        <title>Shoot transcriptome of the giant reed, Arundo donax.</title>
        <authorList>
            <person name="Barrero R.A."/>
            <person name="Guerrero F.D."/>
            <person name="Moolhuijzen P."/>
            <person name="Goolsby J.A."/>
            <person name="Tidwell J."/>
            <person name="Bellgard S.E."/>
            <person name="Bellgard M.I."/>
        </authorList>
    </citation>
    <scope>NUCLEOTIDE SEQUENCE</scope>
    <source>
        <tissue evidence="2">Shoot tissue taken approximately 20 cm above the soil surface</tissue>
    </source>
</reference>
<protein>
    <submittedName>
        <fullName evidence="2">Uncharacterized protein</fullName>
    </submittedName>
</protein>
<sequence>MIQNCSRHHSNINAKRRKLHCNSRFY</sequence>
<proteinExistence type="predicted"/>
<dbReference type="EMBL" id="GBRH01168022">
    <property type="protein sequence ID" value="JAE29874.1"/>
    <property type="molecule type" value="Transcribed_RNA"/>
</dbReference>
<reference evidence="2" key="1">
    <citation type="submission" date="2014-09" db="EMBL/GenBank/DDBJ databases">
        <authorList>
            <person name="Magalhaes I.L.F."/>
            <person name="Oliveira U."/>
            <person name="Santos F.R."/>
            <person name="Vidigal T.H.D.A."/>
            <person name="Brescovit A.D."/>
            <person name="Santos A.J."/>
        </authorList>
    </citation>
    <scope>NUCLEOTIDE SEQUENCE</scope>
    <source>
        <tissue evidence="2">Shoot tissue taken approximately 20 cm above the soil surface</tissue>
    </source>
</reference>